<evidence type="ECO:0000256" key="1">
    <source>
        <dbReference type="SAM" id="MobiDB-lite"/>
    </source>
</evidence>
<dbReference type="GO" id="GO:0019005">
    <property type="term" value="C:SCF ubiquitin ligase complex"/>
    <property type="evidence" value="ECO:0007669"/>
    <property type="project" value="TreeGrafter"/>
</dbReference>
<name>A0A0G2Y9G1_9VIRU</name>
<dbReference type="SMART" id="SM00367">
    <property type="entry name" value="LRR_CC"/>
    <property type="match status" value="3"/>
</dbReference>
<dbReference type="PANTHER" id="PTHR13318">
    <property type="entry name" value="PARTNER OF PAIRED, ISOFORM B-RELATED"/>
    <property type="match status" value="1"/>
</dbReference>
<accession>A0A0G2Y9G1</accession>
<protein>
    <submittedName>
        <fullName evidence="2">F-box/LRR-repeat protein</fullName>
    </submittedName>
</protein>
<dbReference type="SUPFAM" id="SSF52047">
    <property type="entry name" value="RNI-like"/>
    <property type="match status" value="1"/>
</dbReference>
<dbReference type="PANTHER" id="PTHR13318:SF190">
    <property type="entry name" value="PARTNER OF PAIRED, ISOFORM B"/>
    <property type="match status" value="1"/>
</dbReference>
<dbReference type="InterPro" id="IPR032675">
    <property type="entry name" value="LRR_dom_sf"/>
</dbReference>
<evidence type="ECO:0000313" key="3">
    <source>
        <dbReference type="Proteomes" id="UP000240461"/>
    </source>
</evidence>
<sequence length="740" mass="86685">METFPIELGLLISRYTGINEIAKYRLCSKNSKKYVEDILTWFDVKCNNKVFGCLDVFTNVRKLDLQECRCITNKSLSALINIEIINLRSCYRITDEGLKYLSNIKEINLSGCYKITDSGLRNLHKAVFVDISNCPQITIKGIVKFGKNASVVIDNCPLIKTKHINLLIDIELVKITKNDHPFLSYKPKHIYETSTNNHIYETSTNNHIITQTKTDKPKFNIDDLKFYSDSSDDDISDESSDDVSDDASDDSSDDSSDKKLSESTTTKTQKATVECANDYVSKRINSKRKILFDKIYYHPINKRDDIFMKNYEDLLPNDKLNNRQESLNRLFEDHDRKNFIENLRNKSLNILIGGSMGLYCVYKNVNFTPNDIDLYIKDINLHKIKKIEYAIYKSFLFDEIVVVNNPITITWYLQLKSGKITSIQLNKFNIKSWPEMFISYHTDLTCIGYEIMTDRFLYMKKRWDRILTKNKHYFSCILNLDTASSIRRSCHKYAERGFNCVCINTDFKKYNQKSDDPFYDDEDDDDPRKKSKKKFHKKKYPKVVNQLMMSYYGIEEASSSNPNRVGSLGNILDNNNFINTLINKYKGINNISFSSSVRHFKIEKFFPDIMMMCLYKVNKYMKYPNSSNGNEFHQFSIEKKKNYIEKTKKFFDISHSETEMSCDSLKIKCLECRCYFYLNYLISKYYTNIHHKFSARRDSDSSNSDDSNYSDTEYNLVCKHMLRSFSKKNHKDQCLVLSVI</sequence>
<dbReference type="EMBL" id="KM982402">
    <property type="protein sequence ID" value="AKI80492.1"/>
    <property type="molecule type" value="Genomic_DNA"/>
</dbReference>
<organism evidence="2 3">
    <name type="scientific">Acanthamoeba polyphaga mimivirus Kroon</name>
    <dbReference type="NCBI Taxonomy" id="3069720"/>
    <lineage>
        <taxon>Viruses</taxon>
        <taxon>Varidnaviria</taxon>
        <taxon>Bamfordvirae</taxon>
        <taxon>Nucleocytoviricota</taxon>
        <taxon>Megaviricetes</taxon>
        <taxon>Imitervirales</taxon>
        <taxon>Mimiviridae</taxon>
        <taxon>Megamimivirinae</taxon>
        <taxon>Mimivirus</taxon>
        <taxon>Mimivirus lagoaense</taxon>
    </lineage>
</organism>
<dbReference type="GO" id="GO:0031146">
    <property type="term" value="P:SCF-dependent proteasomal ubiquitin-dependent protein catabolic process"/>
    <property type="evidence" value="ECO:0007669"/>
    <property type="project" value="TreeGrafter"/>
</dbReference>
<dbReference type="Proteomes" id="UP000240461">
    <property type="component" value="Segment"/>
</dbReference>
<dbReference type="InterPro" id="IPR006553">
    <property type="entry name" value="Leu-rich_rpt_Cys-con_subtyp"/>
</dbReference>
<feature type="compositionally biased region" description="Acidic residues" evidence="1">
    <location>
        <begin position="230"/>
        <end position="254"/>
    </location>
</feature>
<feature type="region of interest" description="Disordered" evidence="1">
    <location>
        <begin position="517"/>
        <end position="537"/>
    </location>
</feature>
<proteinExistence type="predicted"/>
<reference evidence="2 3" key="1">
    <citation type="submission" date="2014-10" db="EMBL/GenBank/DDBJ databases">
        <title>Pan-genome analysis of Brazilian lineage A amoebal mimiviruses.</title>
        <authorList>
            <person name="Assis F.L."/>
            <person name="Abrahao J.S."/>
            <person name="Kroon E.G."/>
            <person name="Dornas F.P."/>
            <person name="Andrade K.R."/>
            <person name="Borato P.V.M."/>
            <person name="Pilotto M.R."/>
            <person name="Benamar S."/>
            <person name="LaScola B."/>
            <person name="Colson P."/>
        </authorList>
    </citation>
    <scope>NUCLEOTIDE SEQUENCE [LARGE SCALE GENOMIC DNA]</scope>
    <source>
        <strain evidence="2 3">Kroon</strain>
    </source>
</reference>
<keyword evidence="3" id="KW-1185">Reference proteome</keyword>
<dbReference type="KEGG" id="vg:80514290"/>
<evidence type="ECO:0000313" key="2">
    <source>
        <dbReference type="EMBL" id="AKI80492.1"/>
    </source>
</evidence>
<dbReference type="Gene3D" id="3.80.10.10">
    <property type="entry name" value="Ribonuclease Inhibitor"/>
    <property type="match status" value="2"/>
</dbReference>
<feature type="region of interest" description="Disordered" evidence="1">
    <location>
        <begin position="230"/>
        <end position="267"/>
    </location>
</feature>